<gene>
    <name evidence="1" type="ORF">DCW38_00465</name>
</gene>
<reference evidence="1 2" key="1">
    <citation type="journal article" date="2018" name="Nat. Biotechnol.">
        <title>A standardized bacterial taxonomy based on genome phylogeny substantially revises the tree of life.</title>
        <authorList>
            <person name="Parks D.H."/>
            <person name="Chuvochina M."/>
            <person name="Waite D.W."/>
            <person name="Rinke C."/>
            <person name="Skarshewski A."/>
            <person name="Chaumeil P.A."/>
            <person name="Hugenholtz P."/>
        </authorList>
    </citation>
    <scope>NUCLEOTIDE SEQUENCE [LARGE SCALE GENOMIC DNA]</scope>
    <source>
        <strain evidence="1">UBA9956</strain>
    </source>
</reference>
<evidence type="ECO:0000313" key="2">
    <source>
        <dbReference type="Proteomes" id="UP000264062"/>
    </source>
</evidence>
<accession>A0A350H7Y3</accession>
<sequence>MKEKEIVHTGCCDPFNPEPFQDKTIVWEKKLFLKDKIKSFFHIPLNFDAVMVKNASMIEKSGAKPDYQLILVDENSLWGADIYISVGKSVENAKMEEVSGTFLTRVYEGPYSKMSAWIKDFNDYCDKKDIKPQKLYFSYTTCPKCAKIYGKNYVVFFGRIK</sequence>
<name>A0A350H7Y3_UNCW3</name>
<dbReference type="AlphaFoldDB" id="A0A350H7Y3"/>
<comment type="caution">
    <text evidence="1">The sequence shown here is derived from an EMBL/GenBank/DDBJ whole genome shotgun (WGS) entry which is preliminary data.</text>
</comment>
<protein>
    <recommendedName>
        <fullName evidence="3">Bacterial transcription activator effector binding domain-containing protein</fullName>
    </recommendedName>
</protein>
<dbReference type="InterPro" id="IPR046766">
    <property type="entry name" value="Bact_hydrolase"/>
</dbReference>
<evidence type="ECO:0008006" key="3">
    <source>
        <dbReference type="Google" id="ProtNLM"/>
    </source>
</evidence>
<evidence type="ECO:0000313" key="1">
    <source>
        <dbReference type="EMBL" id="HAV91649.1"/>
    </source>
</evidence>
<proteinExistence type="predicted"/>
<dbReference type="Pfam" id="PF20603">
    <property type="entry name" value="Bact_hydrolase"/>
    <property type="match status" value="1"/>
</dbReference>
<dbReference type="Proteomes" id="UP000264062">
    <property type="component" value="Unassembled WGS sequence"/>
</dbReference>
<dbReference type="EMBL" id="DMZY01000016">
    <property type="protein sequence ID" value="HAV91649.1"/>
    <property type="molecule type" value="Genomic_DNA"/>
</dbReference>
<organism evidence="1 2">
    <name type="scientific">candidate division WOR-3 bacterium</name>
    <dbReference type="NCBI Taxonomy" id="2052148"/>
    <lineage>
        <taxon>Bacteria</taxon>
        <taxon>Bacteria division WOR-3</taxon>
    </lineage>
</organism>